<proteinExistence type="predicted"/>
<dbReference type="GeneID" id="73338689"/>
<keyword evidence="3" id="KW-1185">Reference proteome</keyword>
<dbReference type="RefSeq" id="XP_049140822.1">
    <property type="nucleotide sequence ID" value="XM_049283679.1"/>
</dbReference>
<dbReference type="EMBL" id="CP019474">
    <property type="protein sequence ID" value="UQC79189.1"/>
    <property type="molecule type" value="Genomic_DNA"/>
</dbReference>
<accession>A0A9Q8SKR5</accession>
<protein>
    <submittedName>
        <fullName evidence="2">Uncharacterized protein</fullName>
    </submittedName>
</protein>
<sequence length="458" mass="50827">MQTSDVQQLRASPRLQPALHLFTCHVHGCLVPASTTRSRLSSLIPFWLPSWHWNLNPFTGTPSPRRLNQKATTMQLAPPNFNAHEPPLTFHGWHSVFDQELGLADPSPADHDHQSALHMKKPSLKPVRASITTPRIASPEPQNLVSPNFQFSPPRPGCLRDPNRAETGTAKQRHLSISRTNTYLAAVVIALPPSSRTTGQDLPFHRNNIRDISHQMMPKKPTRATPKVSFHISWPGRDEGRGQCPTIHRLRGLPPLSWPTPRGIDGCHPAENEHPPGWAHNSTTGPFCFSNVSAFFPDLGRQPTESPGGITGPVFVHWYLNNGPRNPPVEPLNNQPESSLNVRLSHWILANPGPATDLSDTTPELLSQSTDTQIEHKLFGVKDAKPTNEWLLRTPSTSSRPLQDSNVTEQPGAWVGSLVFWGPYLNPPACPASVVKIFWHATSPRRRAHDLLQIHPAI</sequence>
<reference evidence="2" key="1">
    <citation type="journal article" date="2021" name="Mol. Plant Microbe Interact.">
        <title>Complete Genome Sequence of the Plant-Pathogenic Fungus Colletotrichum lupini.</title>
        <authorList>
            <person name="Baroncelli R."/>
            <person name="Pensec F."/>
            <person name="Da Lio D."/>
            <person name="Boufleur T."/>
            <person name="Vicente I."/>
            <person name="Sarrocco S."/>
            <person name="Picot A."/>
            <person name="Baraldi E."/>
            <person name="Sukno S."/>
            <person name="Thon M."/>
            <person name="Le Floch G."/>
        </authorList>
    </citation>
    <scope>NUCLEOTIDE SEQUENCE</scope>
    <source>
        <strain evidence="2">IMI 504893</strain>
    </source>
</reference>
<evidence type="ECO:0000256" key="1">
    <source>
        <dbReference type="SAM" id="MobiDB-lite"/>
    </source>
</evidence>
<dbReference type="AlphaFoldDB" id="A0A9Q8SKR5"/>
<evidence type="ECO:0000313" key="3">
    <source>
        <dbReference type="Proteomes" id="UP000830671"/>
    </source>
</evidence>
<dbReference type="KEGG" id="clup:CLUP02_04668"/>
<dbReference type="Proteomes" id="UP000830671">
    <property type="component" value="Chromosome 2"/>
</dbReference>
<feature type="region of interest" description="Disordered" evidence="1">
    <location>
        <begin position="137"/>
        <end position="159"/>
    </location>
</feature>
<gene>
    <name evidence="2" type="ORF">CLUP02_04668</name>
</gene>
<evidence type="ECO:0000313" key="2">
    <source>
        <dbReference type="EMBL" id="UQC79189.1"/>
    </source>
</evidence>
<organism evidence="2 3">
    <name type="scientific">Colletotrichum lupini</name>
    <dbReference type="NCBI Taxonomy" id="145971"/>
    <lineage>
        <taxon>Eukaryota</taxon>
        <taxon>Fungi</taxon>
        <taxon>Dikarya</taxon>
        <taxon>Ascomycota</taxon>
        <taxon>Pezizomycotina</taxon>
        <taxon>Sordariomycetes</taxon>
        <taxon>Hypocreomycetidae</taxon>
        <taxon>Glomerellales</taxon>
        <taxon>Glomerellaceae</taxon>
        <taxon>Colletotrichum</taxon>
        <taxon>Colletotrichum acutatum species complex</taxon>
    </lineage>
</organism>
<feature type="compositionally biased region" description="Polar residues" evidence="1">
    <location>
        <begin position="137"/>
        <end position="151"/>
    </location>
</feature>
<name>A0A9Q8SKR5_9PEZI</name>